<gene>
    <name evidence="5" type="ORF">I8J32_011890</name>
</gene>
<dbReference type="InterPro" id="IPR029063">
    <property type="entry name" value="SAM-dependent_MTases_sf"/>
</dbReference>
<dbReference type="PANTHER" id="PTHR30244:SF9">
    <property type="entry name" value="PROTEIN RV3402C"/>
    <property type="match status" value="1"/>
</dbReference>
<dbReference type="InterPro" id="IPR000653">
    <property type="entry name" value="DegT/StrS_aminotransferase"/>
</dbReference>
<dbReference type="InterPro" id="IPR015424">
    <property type="entry name" value="PyrdxlP-dep_Trfase"/>
</dbReference>
<keyword evidence="5" id="KW-0032">Aminotransferase</keyword>
<accession>A0A975ARZ5</accession>
<dbReference type="EMBL" id="CP071518">
    <property type="protein sequence ID" value="QSX77455.1"/>
    <property type="molecule type" value="Genomic_DNA"/>
</dbReference>
<dbReference type="Gene3D" id="3.40.50.150">
    <property type="entry name" value="Vaccinia Virus protein VP39"/>
    <property type="match status" value="1"/>
</dbReference>
<evidence type="ECO:0000256" key="3">
    <source>
        <dbReference type="RuleBase" id="RU004508"/>
    </source>
</evidence>
<evidence type="ECO:0000256" key="2">
    <source>
        <dbReference type="ARBA" id="ARBA00037999"/>
    </source>
</evidence>
<dbReference type="InterPro" id="IPR041698">
    <property type="entry name" value="Methyltransf_25"/>
</dbReference>
<organism evidence="5 6">
    <name type="scientific">Agrilutibacter solisilvae</name>
    <dbReference type="NCBI Taxonomy" id="2763317"/>
    <lineage>
        <taxon>Bacteria</taxon>
        <taxon>Pseudomonadati</taxon>
        <taxon>Pseudomonadota</taxon>
        <taxon>Gammaproteobacteria</taxon>
        <taxon>Lysobacterales</taxon>
        <taxon>Lysobacteraceae</taxon>
        <taxon>Agrilutibacter</taxon>
    </lineage>
</organism>
<dbReference type="RefSeq" id="WP_207526570.1">
    <property type="nucleotide sequence ID" value="NZ_CP071518.1"/>
</dbReference>
<dbReference type="KEGG" id="lsf:I8J32_011890"/>
<dbReference type="GO" id="GO:0008483">
    <property type="term" value="F:transaminase activity"/>
    <property type="evidence" value="ECO:0007669"/>
    <property type="project" value="UniProtKB-KW"/>
</dbReference>
<keyword evidence="5" id="KW-0808">Transferase</keyword>
<evidence type="ECO:0000259" key="4">
    <source>
        <dbReference type="Pfam" id="PF13649"/>
    </source>
</evidence>
<dbReference type="GO" id="GO:0000271">
    <property type="term" value="P:polysaccharide biosynthetic process"/>
    <property type="evidence" value="ECO:0007669"/>
    <property type="project" value="TreeGrafter"/>
</dbReference>
<feature type="domain" description="Methyltransferase" evidence="4">
    <location>
        <begin position="51"/>
        <end position="143"/>
    </location>
</feature>
<dbReference type="InterPro" id="IPR015421">
    <property type="entry name" value="PyrdxlP-dep_Trfase_major"/>
</dbReference>
<name>A0A975ARZ5_9GAMM</name>
<dbReference type="PANTHER" id="PTHR30244">
    <property type="entry name" value="TRANSAMINASE"/>
    <property type="match status" value="1"/>
</dbReference>
<sequence>MLNYYDAHLARHGDTASGAAWPDEAGRRARFRMGIDLVLQHAGQRRVTLCDLGCGTGELYRFLQEEGFDDVGYIGIDRSSLAIGIARAKFPDVAFHCLDLLDADGKTLDRLLDCDFVFANGLFTVRHEATHEQMWAFMTRMLEATWPRVRRGIVFNVMSTLVDWERDDLFHVSYDDLARYLRGLAGRAIGFRADRDLYELMAFALKDDLPPPGRRPIAAGREADAVPVCRPRLPRVKDLTPFLERMDDARRYTNHGTLSAQFTRGLAQAFGVREEEVCLASSGTSALIAAILATAGRATSERPWALCPAYTFAATALAAEACGYQPRLIDVDSNGWMPTPEFAARQPLERVGLALATAAYGQSVPQQAWSEFSRDSGIPVVIDAAAAFEQACDHPDDTFGTVPVVLSMHATKAFGIGEGGAVLCTDRGVIERTYGALNFGFLGARECRMPGINGKLSEYHAAVGLAQLARWPSQRHALSQVAQAYQKHARSHGLAGRIVTAPRVASCYALFVARDATEAAAATAALAAARVGFRRWYGVGLHNEPHFVSAPRGLLANTERIATCLIGLPMAPDLHDTEIARVVAALAEAAIPHAQAGITQAGRGVTP</sequence>
<keyword evidence="1 3" id="KW-0663">Pyridoxal phosphate</keyword>
<proteinExistence type="inferred from homology"/>
<dbReference type="SUPFAM" id="SSF53383">
    <property type="entry name" value="PLP-dependent transferases"/>
    <property type="match status" value="1"/>
</dbReference>
<dbReference type="Pfam" id="PF01041">
    <property type="entry name" value="DegT_DnrJ_EryC1"/>
    <property type="match status" value="1"/>
</dbReference>
<dbReference type="Gene3D" id="3.40.640.10">
    <property type="entry name" value="Type I PLP-dependent aspartate aminotransferase-like (Major domain)"/>
    <property type="match status" value="1"/>
</dbReference>
<evidence type="ECO:0000256" key="1">
    <source>
        <dbReference type="ARBA" id="ARBA00022898"/>
    </source>
</evidence>
<comment type="similarity">
    <text evidence="2 3">Belongs to the DegT/DnrJ/EryC1 family.</text>
</comment>
<dbReference type="AlphaFoldDB" id="A0A975ARZ5"/>
<protein>
    <submittedName>
        <fullName evidence="5">DegT/DnrJ/EryC1/StrS family aminotransferase</fullName>
    </submittedName>
</protein>
<reference evidence="5 6" key="1">
    <citation type="submission" date="2021-03" db="EMBL/GenBank/DDBJ databases">
        <title>Lysobacter sp. nov. isolated from soil of gangwondo yeongwol, south Korea.</title>
        <authorList>
            <person name="Kim K.R."/>
            <person name="Kim K.H."/>
            <person name="Jeon C.O."/>
        </authorList>
    </citation>
    <scope>NUCLEOTIDE SEQUENCE [LARGE SCALE GENOMIC DNA]</scope>
    <source>
        <strain evidence="5 6">R19</strain>
    </source>
</reference>
<keyword evidence="6" id="KW-1185">Reference proteome</keyword>
<dbReference type="CDD" id="cd02440">
    <property type="entry name" value="AdoMet_MTases"/>
    <property type="match status" value="1"/>
</dbReference>
<evidence type="ECO:0000313" key="5">
    <source>
        <dbReference type="EMBL" id="QSX77455.1"/>
    </source>
</evidence>
<dbReference type="SUPFAM" id="SSF53335">
    <property type="entry name" value="S-adenosyl-L-methionine-dependent methyltransferases"/>
    <property type="match status" value="1"/>
</dbReference>
<dbReference type="Pfam" id="PF13649">
    <property type="entry name" value="Methyltransf_25"/>
    <property type="match status" value="1"/>
</dbReference>
<dbReference type="Proteomes" id="UP000639274">
    <property type="component" value="Chromosome"/>
</dbReference>
<evidence type="ECO:0000313" key="6">
    <source>
        <dbReference type="Proteomes" id="UP000639274"/>
    </source>
</evidence>
<dbReference type="GO" id="GO:0030170">
    <property type="term" value="F:pyridoxal phosphate binding"/>
    <property type="evidence" value="ECO:0007669"/>
    <property type="project" value="TreeGrafter"/>
</dbReference>